<organism evidence="1 2">
    <name type="scientific">Flavobacterium indicum (strain DSM 17447 / CIP 109464 / GPTSA100-9)</name>
    <dbReference type="NCBI Taxonomy" id="1094466"/>
    <lineage>
        <taxon>Bacteria</taxon>
        <taxon>Pseudomonadati</taxon>
        <taxon>Bacteroidota</taxon>
        <taxon>Flavobacteriia</taxon>
        <taxon>Flavobacteriales</taxon>
        <taxon>Flavobacteriaceae</taxon>
        <taxon>Flavobacterium</taxon>
    </lineage>
</organism>
<dbReference type="InterPro" id="IPR003772">
    <property type="entry name" value="YceD"/>
</dbReference>
<evidence type="ECO:0000313" key="2">
    <source>
        <dbReference type="Proteomes" id="UP000007599"/>
    </source>
</evidence>
<keyword evidence="2" id="KW-1185">Reference proteome</keyword>
<dbReference type="Pfam" id="PF02620">
    <property type="entry name" value="YceD"/>
    <property type="match status" value="1"/>
</dbReference>
<name>H8XRP1_FLAIG</name>
<gene>
    <name evidence="1" type="ordered locus">KQS_12860</name>
</gene>
<sequence>MDNLKEFLIQFSGLKLGKHQFEFLINNTFFKNFDFEEFNDSNIKVKLQLEKKSTMLELNFSHNGTVNVPCDLTNEDFDLPTKGKLKLIVKFGDEFNDENEDYIVVPHGEFQVNVAQYVYEMIVLSIPAKRIHPGVKDGSLQSEALHNLEKFSPTEKKEKETEEIDPRWESLKKLLTDKNKK</sequence>
<proteinExistence type="predicted"/>
<dbReference type="EMBL" id="HE774682">
    <property type="protein sequence ID" value="CCG54475.1"/>
    <property type="molecule type" value="Genomic_DNA"/>
</dbReference>
<dbReference type="RefSeq" id="WP_014389593.1">
    <property type="nucleotide sequence ID" value="NC_017025.1"/>
</dbReference>
<dbReference type="STRING" id="1094466.KQS_12860"/>
<dbReference type="PATRIC" id="fig|1094466.5.peg.2514"/>
<reference evidence="1 2" key="1">
    <citation type="journal article" date="2012" name="J. Bacteriol.">
        <title>Complete Genome Sequence of Flavobacterium indicum GPSTA100-9T, Isolated from Warm Spring Water.</title>
        <authorList>
            <person name="Barbier P."/>
            <person name="Houel A."/>
            <person name="Loux V."/>
            <person name="Poulain J."/>
            <person name="Bernardet J.F."/>
            <person name="Touchon M."/>
            <person name="Duchaud E."/>
        </authorList>
    </citation>
    <scope>NUCLEOTIDE SEQUENCE [LARGE SCALE GENOMIC DNA]</scope>
    <source>
        <strain evidence="2">DSM 17447 / CIP 109464 / GPTSA100-9</strain>
    </source>
</reference>
<evidence type="ECO:0000313" key="1">
    <source>
        <dbReference type="EMBL" id="CCG54475.1"/>
    </source>
</evidence>
<accession>H8XRP1</accession>
<dbReference type="KEGG" id="fin:KQS_12860"/>
<dbReference type="AlphaFoldDB" id="H8XRP1"/>
<dbReference type="HOGENOM" id="CLU_094155_0_0_10"/>
<reference evidence="2" key="2">
    <citation type="submission" date="2012-03" db="EMBL/GenBank/DDBJ databases">
        <title>Complete genome sequence of Flavobacterium indicum GPTSA100-9T, isolated from warm spring water.</title>
        <authorList>
            <person name="Barbier P."/>
            <person name="Houel A."/>
            <person name="Loux V."/>
            <person name="Poulain J."/>
            <person name="Bernardet J.-F."/>
            <person name="Touchon M."/>
            <person name="Duchaud E."/>
        </authorList>
    </citation>
    <scope>NUCLEOTIDE SEQUENCE [LARGE SCALE GENOMIC DNA]</scope>
    <source>
        <strain evidence="2">DSM 17447 / CIP 109464 / GPTSA100-9</strain>
    </source>
</reference>
<protein>
    <recommendedName>
        <fullName evidence="3">DUF177 domain-containing protein</fullName>
    </recommendedName>
</protein>
<dbReference type="OrthoDB" id="1524821at2"/>
<dbReference type="Proteomes" id="UP000007599">
    <property type="component" value="Chromosome I"/>
</dbReference>
<evidence type="ECO:0008006" key="3">
    <source>
        <dbReference type="Google" id="ProtNLM"/>
    </source>
</evidence>
<dbReference type="eggNOG" id="COG1399">
    <property type="taxonomic scope" value="Bacteria"/>
</dbReference>